<comment type="catalytic activity">
    <reaction evidence="6">
        <text>cytidine(1402) in 16S rRNA + S-adenosyl-L-methionine = N(4)-methylcytidine(1402) in 16S rRNA + S-adenosyl-L-homocysteine + H(+)</text>
        <dbReference type="Rhea" id="RHEA:42928"/>
        <dbReference type="Rhea" id="RHEA-COMP:10286"/>
        <dbReference type="Rhea" id="RHEA-COMP:10287"/>
        <dbReference type="ChEBI" id="CHEBI:15378"/>
        <dbReference type="ChEBI" id="CHEBI:57856"/>
        <dbReference type="ChEBI" id="CHEBI:59789"/>
        <dbReference type="ChEBI" id="CHEBI:74506"/>
        <dbReference type="ChEBI" id="CHEBI:82748"/>
        <dbReference type="EC" id="2.1.1.199"/>
    </reaction>
</comment>
<dbReference type="CDD" id="cd02440">
    <property type="entry name" value="AdoMet_MTases"/>
    <property type="match status" value="1"/>
</dbReference>
<dbReference type="HAMAP" id="MF_01007">
    <property type="entry name" value="16SrRNA_methyltr_H"/>
    <property type="match status" value="1"/>
</dbReference>
<dbReference type="NCBIfam" id="TIGR00006">
    <property type="entry name" value="16S rRNA (cytosine(1402)-N(4))-methyltransferase RsmH"/>
    <property type="match status" value="1"/>
</dbReference>
<feature type="binding site" evidence="6">
    <location>
        <position position="74"/>
    </location>
    <ligand>
        <name>S-adenosyl-L-methionine</name>
        <dbReference type="ChEBI" id="CHEBI:59789"/>
    </ligand>
</feature>
<feature type="binding site" evidence="6">
    <location>
        <position position="49"/>
    </location>
    <ligand>
        <name>S-adenosyl-L-methionine</name>
        <dbReference type="ChEBI" id="CHEBI:59789"/>
    </ligand>
</feature>
<keyword evidence="4 6" id="KW-0808">Transferase</keyword>
<dbReference type="AlphaFoldDB" id="A0A1F6UX60"/>
<keyword evidence="3 6" id="KW-0489">Methyltransferase</keyword>
<dbReference type="Proteomes" id="UP000182253">
    <property type="component" value="Unassembled WGS sequence"/>
</dbReference>
<dbReference type="STRING" id="1801735.A2645_01865"/>
<feature type="binding site" evidence="6">
    <location>
        <position position="91"/>
    </location>
    <ligand>
        <name>S-adenosyl-L-methionine</name>
        <dbReference type="ChEBI" id="CHEBI:59789"/>
    </ligand>
</feature>
<dbReference type="GO" id="GO:0071424">
    <property type="term" value="F:rRNA (cytosine-N4-)-methyltransferase activity"/>
    <property type="evidence" value="ECO:0007669"/>
    <property type="project" value="UniProtKB-UniRule"/>
</dbReference>
<dbReference type="GO" id="GO:0070475">
    <property type="term" value="P:rRNA base methylation"/>
    <property type="evidence" value="ECO:0007669"/>
    <property type="project" value="UniProtKB-UniRule"/>
</dbReference>
<evidence type="ECO:0000256" key="6">
    <source>
        <dbReference type="HAMAP-Rule" id="MF_01007"/>
    </source>
</evidence>
<sequence>MHKSVLLNEIISELDLKPGDIFVDATLGAGGHSRAVCEKFPKAKIIGFDLDEGAYKLAEEKLKGCNTEIFKTNFKNLDSFVKEPFNAILFDLGLSSMELESSGRGFSFLRNEPLLMTFGDPKEYLFTARDIVNSWDEENIVAILKGYGEEPRAQKIARAIIERRKGKSIETTFDLVETLSSVFPKKGRIHFATKTFQAIRIAVNDELNVIKEVLPKAFHLLKSGGKIFVISFHSLEDRIVKRFFKEQKKNDLAKIITKKPLIATREEILENPRARSAKLRILEKI</sequence>
<protein>
    <recommendedName>
        <fullName evidence="6">Ribosomal RNA small subunit methyltransferase H</fullName>
        <ecNumber evidence="6">2.1.1.199</ecNumber>
    </recommendedName>
    <alternativeName>
        <fullName evidence="6">16S rRNA m(4)C1402 methyltransferase</fullName>
    </alternativeName>
    <alternativeName>
        <fullName evidence="6">rRNA (cytosine-N(4)-)-methyltransferase RsmH</fullName>
    </alternativeName>
</protein>
<keyword evidence="6" id="KW-0963">Cytoplasm</keyword>
<feature type="binding site" evidence="6">
    <location>
        <begin position="30"/>
        <end position="32"/>
    </location>
    <ligand>
        <name>S-adenosyl-L-methionine</name>
        <dbReference type="ChEBI" id="CHEBI:59789"/>
    </ligand>
</feature>
<comment type="similarity">
    <text evidence="1 6">Belongs to the methyltransferase superfamily. RsmH family.</text>
</comment>
<evidence type="ECO:0000256" key="4">
    <source>
        <dbReference type="ARBA" id="ARBA00022679"/>
    </source>
</evidence>
<dbReference type="EC" id="2.1.1.199" evidence="6"/>
<dbReference type="PIRSF" id="PIRSF004486">
    <property type="entry name" value="MraW"/>
    <property type="match status" value="1"/>
</dbReference>
<comment type="subcellular location">
    <subcellularLocation>
        <location evidence="6">Cytoplasm</location>
    </subcellularLocation>
</comment>
<comment type="function">
    <text evidence="6">Specifically methylates the N4 position of cytidine in position 1402 (C1402) of 16S rRNA.</text>
</comment>
<comment type="caution">
    <text evidence="6">Lacks conserved residue(s) required for the propagation of feature annotation.</text>
</comment>
<proteinExistence type="inferred from homology"/>
<evidence type="ECO:0000256" key="5">
    <source>
        <dbReference type="ARBA" id="ARBA00022691"/>
    </source>
</evidence>
<dbReference type="InterPro" id="IPR002903">
    <property type="entry name" value="RsmH"/>
</dbReference>
<accession>A0A1F6UX60</accession>
<dbReference type="SUPFAM" id="SSF81799">
    <property type="entry name" value="Putative methyltransferase TM0872, insert domain"/>
    <property type="match status" value="1"/>
</dbReference>
<dbReference type="Gene3D" id="3.40.50.150">
    <property type="entry name" value="Vaccinia Virus protein VP39"/>
    <property type="match status" value="1"/>
</dbReference>
<keyword evidence="2 6" id="KW-0698">rRNA processing</keyword>
<keyword evidence="5 6" id="KW-0949">S-adenosyl-L-methionine</keyword>
<dbReference type="PANTHER" id="PTHR11265">
    <property type="entry name" value="S-ADENOSYL-METHYLTRANSFERASE MRAW"/>
    <property type="match status" value="1"/>
</dbReference>
<gene>
    <name evidence="6" type="primary">rsmH</name>
    <name evidence="7" type="ORF">A2645_01865</name>
</gene>
<dbReference type="EMBL" id="MFTL01000006">
    <property type="protein sequence ID" value="OGI61913.1"/>
    <property type="molecule type" value="Genomic_DNA"/>
</dbReference>
<dbReference type="Gene3D" id="1.10.150.170">
    <property type="entry name" value="Putative methyltransferase TM0872, insert domain"/>
    <property type="match status" value="1"/>
</dbReference>
<evidence type="ECO:0000313" key="7">
    <source>
        <dbReference type="EMBL" id="OGI61913.1"/>
    </source>
</evidence>
<reference evidence="7 8" key="1">
    <citation type="journal article" date="2016" name="Nat. Commun.">
        <title>Thousands of microbial genomes shed light on interconnected biogeochemical processes in an aquifer system.</title>
        <authorList>
            <person name="Anantharaman K."/>
            <person name="Brown C.T."/>
            <person name="Hug L.A."/>
            <person name="Sharon I."/>
            <person name="Castelle C.J."/>
            <person name="Probst A.J."/>
            <person name="Thomas B.C."/>
            <person name="Singh A."/>
            <person name="Wilkins M.J."/>
            <person name="Karaoz U."/>
            <person name="Brodie E.L."/>
            <person name="Williams K.H."/>
            <person name="Hubbard S.S."/>
            <person name="Banfield J.F."/>
        </authorList>
    </citation>
    <scope>NUCLEOTIDE SEQUENCE [LARGE SCALE GENOMIC DNA]</scope>
</reference>
<evidence type="ECO:0000256" key="3">
    <source>
        <dbReference type="ARBA" id="ARBA00022603"/>
    </source>
</evidence>
<dbReference type="Pfam" id="PF01795">
    <property type="entry name" value="Methyltransf_5"/>
    <property type="match status" value="1"/>
</dbReference>
<comment type="caution">
    <text evidence="7">The sequence shown here is derived from an EMBL/GenBank/DDBJ whole genome shotgun (WGS) entry which is preliminary data.</text>
</comment>
<dbReference type="GO" id="GO:0005737">
    <property type="term" value="C:cytoplasm"/>
    <property type="evidence" value="ECO:0007669"/>
    <property type="project" value="UniProtKB-SubCell"/>
</dbReference>
<dbReference type="PANTHER" id="PTHR11265:SF0">
    <property type="entry name" value="12S RRNA N4-METHYLCYTIDINE METHYLTRANSFERASE"/>
    <property type="match status" value="1"/>
</dbReference>
<dbReference type="SUPFAM" id="SSF53335">
    <property type="entry name" value="S-adenosyl-L-methionine-dependent methyltransferases"/>
    <property type="match status" value="1"/>
</dbReference>
<evidence type="ECO:0000313" key="8">
    <source>
        <dbReference type="Proteomes" id="UP000182253"/>
    </source>
</evidence>
<dbReference type="InterPro" id="IPR029063">
    <property type="entry name" value="SAM-dependent_MTases_sf"/>
</dbReference>
<evidence type="ECO:0000256" key="2">
    <source>
        <dbReference type="ARBA" id="ARBA00022552"/>
    </source>
</evidence>
<evidence type="ECO:0000256" key="1">
    <source>
        <dbReference type="ARBA" id="ARBA00010396"/>
    </source>
</evidence>
<dbReference type="InterPro" id="IPR023397">
    <property type="entry name" value="SAM-dep_MeTrfase_MraW_recog"/>
</dbReference>
<organism evidence="7 8">
    <name type="scientific">Candidatus Nomurabacteria bacterium RIFCSPHIGHO2_01_FULL_39_9</name>
    <dbReference type="NCBI Taxonomy" id="1801735"/>
    <lineage>
        <taxon>Bacteria</taxon>
        <taxon>Candidatus Nomuraibacteriota</taxon>
    </lineage>
</organism>
<name>A0A1F6UX60_9BACT</name>